<dbReference type="Gene3D" id="2.60.120.260">
    <property type="entry name" value="Galactose-binding domain-like"/>
    <property type="match status" value="1"/>
</dbReference>
<dbReference type="InterPro" id="IPR036514">
    <property type="entry name" value="SGNH_hydro_sf"/>
</dbReference>
<dbReference type="Gene3D" id="3.40.50.1110">
    <property type="entry name" value="SGNH hydrolase"/>
    <property type="match status" value="1"/>
</dbReference>
<dbReference type="EMBL" id="JANTHX010000007">
    <property type="protein sequence ID" value="MCS0499965.1"/>
    <property type="molecule type" value="Genomic_DNA"/>
</dbReference>
<dbReference type="Proteomes" id="UP001205337">
    <property type="component" value="Unassembled WGS sequence"/>
</dbReference>
<name>A0ABT1ZGW4_9MICO</name>
<feature type="domain" description="SGNH hydrolase-type esterase" evidence="1">
    <location>
        <begin position="168"/>
        <end position="348"/>
    </location>
</feature>
<dbReference type="RefSeq" id="WP_258799055.1">
    <property type="nucleotide sequence ID" value="NZ_JANTHX010000007.1"/>
</dbReference>
<dbReference type="Pfam" id="PF13472">
    <property type="entry name" value="Lipase_GDSL_2"/>
    <property type="match status" value="1"/>
</dbReference>
<evidence type="ECO:0000313" key="2">
    <source>
        <dbReference type="EMBL" id="MCS0499965.1"/>
    </source>
</evidence>
<sequence>MTAPRFVGQVDTVRDGAGWRPLRLPADQLRRAPQPLEVLGSFTSGVRMPVRTAARRLVLEVRVDRLVMAHLDAPEHPAEFLAEVDGRIVGRAAAASTGLIRERRDARWDREPAPATRLELRLDDGATAPREVVIWMPIDAAVAVDAVTGDAPVAPSPGPDGPHWVHHGSSISQGATARDARSTWPALVGRELGLRWTNLGFGGNAQLDPMTAHGIRALDADVVTLELGINVVAADGMRRRAFASATHAFLDLVRDRRPEVPIVVIGAFACPALESTPGPGRAGPDGRLVGTPREGDATALTLEASRELLAELVAARDDPALGYLDGRELLGASEADLLPDGLHPAQPGLDLISSRFLGRARDPRTALGRAFAPALAR</sequence>
<accession>A0ABT1ZGW4</accession>
<keyword evidence="3" id="KW-1185">Reference proteome</keyword>
<comment type="caution">
    <text evidence="2">The sequence shown here is derived from an EMBL/GenBank/DDBJ whole genome shotgun (WGS) entry which is preliminary data.</text>
</comment>
<reference evidence="2 3" key="1">
    <citation type="submission" date="2022-08" db="EMBL/GenBank/DDBJ databases">
        <authorList>
            <person name="Li F."/>
        </authorList>
    </citation>
    <scope>NUCLEOTIDE SEQUENCE [LARGE SCALE GENOMIC DNA]</scope>
    <source>
        <strain evidence="2 3">10F1B-8-1</strain>
    </source>
</reference>
<evidence type="ECO:0000259" key="1">
    <source>
        <dbReference type="Pfam" id="PF13472"/>
    </source>
</evidence>
<proteinExistence type="predicted"/>
<evidence type="ECO:0000313" key="3">
    <source>
        <dbReference type="Proteomes" id="UP001205337"/>
    </source>
</evidence>
<gene>
    <name evidence="2" type="ORF">NUH29_10445</name>
</gene>
<dbReference type="SUPFAM" id="SSF52266">
    <property type="entry name" value="SGNH hydrolase"/>
    <property type="match status" value="1"/>
</dbReference>
<organism evidence="2 3">
    <name type="scientific">Protaetiibacter mangrovi</name>
    <dbReference type="NCBI Taxonomy" id="2970926"/>
    <lineage>
        <taxon>Bacteria</taxon>
        <taxon>Bacillati</taxon>
        <taxon>Actinomycetota</taxon>
        <taxon>Actinomycetes</taxon>
        <taxon>Micrococcales</taxon>
        <taxon>Microbacteriaceae</taxon>
        <taxon>Protaetiibacter</taxon>
    </lineage>
</organism>
<protein>
    <submittedName>
        <fullName evidence="2">GDSL-type esterase/lipase family protein</fullName>
    </submittedName>
</protein>
<dbReference type="InterPro" id="IPR013830">
    <property type="entry name" value="SGNH_hydro"/>
</dbReference>